<dbReference type="STRING" id="438753.AZC_3576"/>
<proteinExistence type="predicted"/>
<evidence type="ECO:0000313" key="2">
    <source>
        <dbReference type="Proteomes" id="UP000000270"/>
    </source>
</evidence>
<dbReference type="eggNOG" id="ENOG5033NU5">
    <property type="taxonomic scope" value="Bacteria"/>
</dbReference>
<dbReference type="KEGG" id="azc:AZC_3576"/>
<name>A8IF49_AZOC5</name>
<evidence type="ECO:0000313" key="1">
    <source>
        <dbReference type="EMBL" id="BAF89574.1"/>
    </source>
</evidence>
<reference evidence="1 2" key="5">
    <citation type="journal article" date="2010" name="Appl. Environ. Microbiol.">
        <title>phrR-like gene praR of Azorhizobium caulinodans ORS571 is essential for symbiosis with Sesbania rostrata and is involved in expression of reb genes.</title>
        <authorList>
            <person name="Akiba N."/>
            <person name="Aono T."/>
            <person name="Toyazaki H."/>
            <person name="Sato S."/>
            <person name="Oyaizu H."/>
        </authorList>
    </citation>
    <scope>NUCLEOTIDE SEQUENCE [LARGE SCALE GENOMIC DNA]</scope>
    <source>
        <strain evidence="2">ATCC 43989 / DSM 5975 / JCM 20966 / LMG 6465 / NBRC 14845 / NCIMB 13405 / ORS 571</strain>
    </source>
</reference>
<reference evidence="1 2" key="6">
    <citation type="journal article" date="2011" name="Appl. Environ. Microbiol.">
        <title>Involvement of the azorhizobial chromosome partition gene (parA) in the onset of bacteroid differentiation during Sesbania rostrata stem nodule development.</title>
        <authorList>
            <person name="Liu CT."/>
            <person name="Lee KB."/>
            <person name="Wang YS."/>
            <person name="Peng MH."/>
            <person name="Lee KT."/>
            <person name="Suzuki S."/>
            <person name="Suzuki T."/>
            <person name="Oyaizu H."/>
        </authorList>
    </citation>
    <scope>NUCLEOTIDE SEQUENCE [LARGE SCALE GENOMIC DNA]</scope>
    <source>
        <strain evidence="2">ATCC 43989 / DSM 5975 / JCM 20966 / LMG 6465 / NBRC 14845 / NCIMB 13405 / ORS 571</strain>
    </source>
</reference>
<reference evidence="1 2" key="1">
    <citation type="journal article" date="2007" name="Appl. Environ. Microbiol.">
        <title>Rhizobial factors required for stem nodule maturation and maintenance in Sesbania rostrata-Azorhizobium caulinodans ORS571 symbiosis.</title>
        <authorList>
            <person name="Suzuki S."/>
            <person name="Aono T."/>
            <person name="Lee KB."/>
            <person name="Suzuki T."/>
            <person name="Liu CT."/>
            <person name="Miwa H."/>
            <person name="Wakao S."/>
            <person name="Iki T."/>
            <person name="Oyaizu H."/>
        </authorList>
    </citation>
    <scope>NUCLEOTIDE SEQUENCE [LARGE SCALE GENOMIC DNA]</scope>
    <source>
        <strain evidence="2">ATCC 43989 / DSM 5975 / JCM 20966 / LMG 6465 / NBRC 14845 / NCIMB 13405 / ORS 571</strain>
    </source>
</reference>
<keyword evidence="2" id="KW-1185">Reference proteome</keyword>
<reference evidence="1 2" key="4">
    <citation type="journal article" date="2009" name="Appl. Environ. Microbiol.">
        <title>Comparative genome-wide transcriptional profiling of Azorhizobium caulinodans ORS571 grown under free-living and symbiotic conditions.</title>
        <authorList>
            <person name="Tsukada S."/>
            <person name="Aono T."/>
            <person name="Akiba N."/>
            <person name="Lee KB."/>
            <person name="Liu CT."/>
            <person name="Toyazaki H."/>
            <person name="Oyaizu H."/>
        </authorList>
    </citation>
    <scope>NUCLEOTIDE SEQUENCE [LARGE SCALE GENOMIC DNA]</scope>
    <source>
        <strain evidence="2">ATCC 43989 / DSM 5975 / JCM 20966 / LMG 6465 / NBRC 14845 / NCIMB 13405 / ORS 571</strain>
    </source>
</reference>
<dbReference type="InterPro" id="IPR024345">
    <property type="entry name" value="DNA_matur_Phage_T7-like"/>
</dbReference>
<dbReference type="Pfam" id="PF11123">
    <property type="entry name" value="DNA_Packaging_2"/>
    <property type="match status" value="1"/>
</dbReference>
<protein>
    <submittedName>
        <fullName evidence="1">Uncharacterized protein</fullName>
    </submittedName>
</protein>
<reference evidence="2" key="2">
    <citation type="submission" date="2007-04" db="EMBL/GenBank/DDBJ databases">
        <title>Complete genome sequence of the nitrogen-fixing bacterium Azorhizobium caulinodans ORS571.</title>
        <authorList>
            <person name="Lee K.B."/>
            <person name="Backer P.D."/>
            <person name="Aono T."/>
            <person name="Liu C.T."/>
            <person name="Suzuki S."/>
            <person name="Suzuki T."/>
            <person name="Kaneko T."/>
            <person name="Yamada M."/>
            <person name="Tabata S."/>
            <person name="Kupfer D.M."/>
            <person name="Najar F.Z."/>
            <person name="Wiley G.B."/>
            <person name="Roe B."/>
            <person name="Binnewies T."/>
            <person name="Ussery D."/>
            <person name="Vereecke D."/>
            <person name="Gevers D."/>
            <person name="Holsters M."/>
            <person name="Oyaizu H."/>
        </authorList>
    </citation>
    <scope>NUCLEOTIDE SEQUENCE [LARGE SCALE GENOMIC DNA]</scope>
    <source>
        <strain evidence="2">ATCC 43989 / DSM 5975 / JCM 20966 / LMG 6465 / NBRC 14845 / NCIMB 13405 / ORS 571</strain>
    </source>
</reference>
<dbReference type="EMBL" id="AP009384">
    <property type="protein sequence ID" value="BAF89574.1"/>
    <property type="molecule type" value="Genomic_DNA"/>
</dbReference>
<gene>
    <name evidence="1" type="ordered locus">AZC_3576</name>
</gene>
<dbReference type="HOGENOM" id="CLU_179409_0_0_5"/>
<sequence>MTSRAPDEVMSALHVALAEELLRRVKDGTATAADLNAARQFLKDNGVDAVPAPGSPLNALMSNLPFDPHEDTVN</sequence>
<reference evidence="1 2" key="3">
    <citation type="journal article" date="2008" name="BMC Genomics">
        <title>The genome of the versatile nitrogen fixer Azorhizobium caulinodans ORS571.</title>
        <authorList>
            <person name="Lee KB."/>
            <person name="Backer P.D."/>
            <person name="Aono T."/>
            <person name="Liu CT."/>
            <person name="Suzuki S."/>
            <person name="Suzuki T."/>
            <person name="Kaneko T."/>
            <person name="Yamada M."/>
            <person name="Tabata S."/>
            <person name="Kupfer D.M."/>
            <person name="Najar F.Z."/>
            <person name="Wiley G.B."/>
            <person name="Roe B."/>
            <person name="Binnewies T.T."/>
            <person name="Ussery D.W."/>
            <person name="D'Haeze W."/>
            <person name="Herder J.D."/>
            <person name="Gevers D."/>
            <person name="Vereecke D."/>
            <person name="Holsters M."/>
            <person name="Oyaizu H."/>
        </authorList>
    </citation>
    <scope>NUCLEOTIDE SEQUENCE [LARGE SCALE GENOMIC DNA]</scope>
    <source>
        <strain evidence="2">ATCC 43989 / DSM 5975 / JCM 20966 / LMG 6465 / NBRC 14845 / NCIMB 13405 / ORS 571</strain>
    </source>
</reference>
<dbReference type="AlphaFoldDB" id="A8IF49"/>
<dbReference type="Proteomes" id="UP000000270">
    <property type="component" value="Chromosome"/>
</dbReference>
<organism evidence="1 2">
    <name type="scientific">Azorhizobium caulinodans (strain ATCC 43989 / DSM 5975 / JCM 20966 / LMG 6465 / NBRC 14845 / NCIMB 13405 / ORS 571)</name>
    <dbReference type="NCBI Taxonomy" id="438753"/>
    <lineage>
        <taxon>Bacteria</taxon>
        <taxon>Pseudomonadati</taxon>
        <taxon>Pseudomonadota</taxon>
        <taxon>Alphaproteobacteria</taxon>
        <taxon>Hyphomicrobiales</taxon>
        <taxon>Xanthobacteraceae</taxon>
        <taxon>Azorhizobium</taxon>
    </lineage>
</organism>
<accession>A8IF49</accession>